<dbReference type="Proteomes" id="UP000887580">
    <property type="component" value="Unplaced"/>
</dbReference>
<evidence type="ECO:0000313" key="1">
    <source>
        <dbReference type="Proteomes" id="UP000887580"/>
    </source>
</evidence>
<sequence>MDPQSNSSSTSTTMAPTNNILRTNIQYNPLSPIKTEYMNQISPHQPSKNTPPSSAGSSSTVKPLRKSNHTRIINENGEPQIEVIPCKVCGDKSSGVHYGVITCEGCKGFFRRSQATNVSYQCPRSKNCVVDRVNRNRCQFCRLKKCMELGMSRDAVKFGRMSKKQREKVEDEVRMHRQLAEVQMYQPQPSYHDYSPPIVQSYEMYTAQSSASTPIPTFNQTNGIHISSGNTSPYAPPQPHHPLTGSAPINWPPPQSSLGGAAAANVNNGLNGYSIAQTGAAVPSSSGGYPDSLLTHHPIQVNALQGNDLPGNEDPFVTTILSAYEQNFVRQLFVRSDEGRASPSMYMNLSRNEGWLTFTDKVTKVIQYIIEFAKIIPQFAELCQANQINQLKRNTFEMCIVIMSSGYNHNEDTLNIDGVFLPVRQIVQSWRQDSHEATLAYEILQCFQDLAAFQLTAVETSLLLVLILMQGAEEQIMFTHKLQLNLQSNLMHRYGDQTIYARLIALLPRLNQISALHLGCLNGFRADTQTAAVVNGMPRVKLPDLYEELFSLDQP</sequence>
<organism evidence="1 2">
    <name type="scientific">Panagrolaimus sp. PS1159</name>
    <dbReference type="NCBI Taxonomy" id="55785"/>
    <lineage>
        <taxon>Eukaryota</taxon>
        <taxon>Metazoa</taxon>
        <taxon>Ecdysozoa</taxon>
        <taxon>Nematoda</taxon>
        <taxon>Chromadorea</taxon>
        <taxon>Rhabditida</taxon>
        <taxon>Tylenchina</taxon>
        <taxon>Panagrolaimomorpha</taxon>
        <taxon>Panagrolaimoidea</taxon>
        <taxon>Panagrolaimidae</taxon>
        <taxon>Panagrolaimus</taxon>
    </lineage>
</organism>
<name>A0AC35F564_9BILA</name>
<reference evidence="2" key="1">
    <citation type="submission" date="2022-11" db="UniProtKB">
        <authorList>
            <consortium name="WormBaseParasite"/>
        </authorList>
    </citation>
    <scope>IDENTIFICATION</scope>
</reference>
<evidence type="ECO:0000313" key="2">
    <source>
        <dbReference type="WBParaSite" id="PS1159_v2.g13288.t1"/>
    </source>
</evidence>
<accession>A0AC35F564</accession>
<dbReference type="WBParaSite" id="PS1159_v2.g13288.t1">
    <property type="protein sequence ID" value="PS1159_v2.g13288.t1"/>
    <property type="gene ID" value="PS1159_v2.g13288"/>
</dbReference>
<protein>
    <submittedName>
        <fullName evidence="2">Nuclear hormone receptor HR3</fullName>
    </submittedName>
</protein>
<proteinExistence type="predicted"/>